<feature type="domain" description="Quinate/shikimate 5-dehydrogenase/glutamyl-tRNA reductase" evidence="11">
    <location>
        <begin position="119"/>
        <end position="197"/>
    </location>
</feature>
<feature type="binding site" evidence="10">
    <location>
        <position position="91"/>
    </location>
    <ligand>
        <name>shikimate</name>
        <dbReference type="ChEBI" id="CHEBI:36208"/>
    </ligand>
</feature>
<dbReference type="NCBIfam" id="NF001314">
    <property type="entry name" value="PRK00258.2-2"/>
    <property type="match status" value="1"/>
</dbReference>
<comment type="similarity">
    <text evidence="10">Belongs to the shikimate dehydrogenase family.</text>
</comment>
<proteinExistence type="inferred from homology"/>
<evidence type="ECO:0000256" key="9">
    <source>
        <dbReference type="ARBA" id="ARBA00060613"/>
    </source>
</evidence>
<dbReference type="Pfam" id="PF01488">
    <property type="entry name" value="Shikimate_DH"/>
    <property type="match status" value="1"/>
</dbReference>
<dbReference type="UniPathway" id="UPA00053">
    <property type="reaction ID" value="UER00087"/>
</dbReference>
<dbReference type="InterPro" id="IPR011342">
    <property type="entry name" value="Shikimate_DH"/>
</dbReference>
<feature type="binding site" evidence="10">
    <location>
        <position position="246"/>
    </location>
    <ligand>
        <name>NADP(+)</name>
        <dbReference type="ChEBI" id="CHEBI:58349"/>
    </ligand>
</feature>
<dbReference type="NCBIfam" id="NF001319">
    <property type="entry name" value="PRK00258.3-3"/>
    <property type="match status" value="1"/>
</dbReference>
<feature type="active site" description="Proton acceptor" evidence="10">
    <location>
        <position position="70"/>
    </location>
</feature>
<dbReference type="CDD" id="cd01065">
    <property type="entry name" value="NAD_bind_Shikimate_DH"/>
    <property type="match status" value="1"/>
</dbReference>
<dbReference type="GO" id="GO:0008652">
    <property type="term" value="P:amino acid biosynthetic process"/>
    <property type="evidence" value="ECO:0007669"/>
    <property type="project" value="UniProtKB-KW"/>
</dbReference>
<evidence type="ECO:0000256" key="7">
    <source>
        <dbReference type="ARBA" id="ARBA00051639"/>
    </source>
</evidence>
<feature type="binding site" evidence="10">
    <location>
        <begin position="131"/>
        <end position="135"/>
    </location>
    <ligand>
        <name>NADP(+)</name>
        <dbReference type="ChEBI" id="CHEBI:58349"/>
    </ligand>
</feature>
<dbReference type="Pfam" id="PF18317">
    <property type="entry name" value="SDH_C"/>
    <property type="match status" value="1"/>
</dbReference>
<organism evidence="14 15">
    <name type="scientific">Hazenella coriacea</name>
    <dbReference type="NCBI Taxonomy" id="1179467"/>
    <lineage>
        <taxon>Bacteria</taxon>
        <taxon>Bacillati</taxon>
        <taxon>Bacillota</taxon>
        <taxon>Bacilli</taxon>
        <taxon>Bacillales</taxon>
        <taxon>Thermoactinomycetaceae</taxon>
        <taxon>Hazenella</taxon>
    </lineage>
</organism>
<dbReference type="EMBL" id="SMAG01000003">
    <property type="protein sequence ID" value="TCS94801.1"/>
    <property type="molecule type" value="Genomic_DNA"/>
</dbReference>
<name>A0A4R3L4U7_9BACL</name>
<dbReference type="GO" id="GO:0052734">
    <property type="term" value="F:shikimate 3-dehydrogenase (NAD+) activity"/>
    <property type="evidence" value="ECO:0007669"/>
    <property type="project" value="RHEA"/>
</dbReference>
<keyword evidence="5 10" id="KW-0057">Aromatic amino acid biosynthesis</keyword>
<evidence type="ECO:0000256" key="6">
    <source>
        <dbReference type="ARBA" id="ARBA00049442"/>
    </source>
</evidence>
<dbReference type="Gene3D" id="3.40.50.720">
    <property type="entry name" value="NAD(P)-binding Rossmann-like Domain"/>
    <property type="match status" value="1"/>
</dbReference>
<dbReference type="SUPFAM" id="SSF53223">
    <property type="entry name" value="Aminoacid dehydrogenase-like, N-terminal domain"/>
    <property type="match status" value="1"/>
</dbReference>
<evidence type="ECO:0000256" key="8">
    <source>
        <dbReference type="ARBA" id="ARBA00052329"/>
    </source>
</evidence>
<feature type="binding site" evidence="10">
    <location>
        <position position="223"/>
    </location>
    <ligand>
        <name>NADP(+)</name>
        <dbReference type="ChEBI" id="CHEBI:58349"/>
    </ligand>
</feature>
<keyword evidence="15" id="KW-1185">Reference proteome</keyword>
<dbReference type="RefSeq" id="WP_131924185.1">
    <property type="nucleotide sequence ID" value="NZ_SMAG01000003.1"/>
</dbReference>
<dbReference type="HAMAP" id="MF_00222">
    <property type="entry name" value="Shikimate_DH_AroE"/>
    <property type="match status" value="1"/>
</dbReference>
<feature type="binding site" evidence="10">
    <location>
        <begin position="155"/>
        <end position="160"/>
    </location>
    <ligand>
        <name>NADP(+)</name>
        <dbReference type="ChEBI" id="CHEBI:58349"/>
    </ligand>
</feature>
<dbReference type="GO" id="GO:0009423">
    <property type="term" value="P:chorismate biosynthetic process"/>
    <property type="evidence" value="ECO:0007669"/>
    <property type="project" value="UniProtKB-UniRule"/>
</dbReference>
<dbReference type="GO" id="GO:0019632">
    <property type="term" value="P:shikimate metabolic process"/>
    <property type="evidence" value="ECO:0007669"/>
    <property type="project" value="InterPro"/>
</dbReference>
<comment type="subunit">
    <text evidence="10">Homodimer.</text>
</comment>
<dbReference type="OrthoDB" id="9792692at2"/>
<evidence type="ECO:0000256" key="3">
    <source>
        <dbReference type="ARBA" id="ARBA00022857"/>
    </source>
</evidence>
<feature type="binding site" evidence="10">
    <location>
        <position position="253"/>
    </location>
    <ligand>
        <name>shikimate</name>
        <dbReference type="ChEBI" id="CHEBI:36208"/>
    </ligand>
</feature>
<dbReference type="PANTHER" id="PTHR21089">
    <property type="entry name" value="SHIKIMATE DEHYDROGENASE"/>
    <property type="match status" value="1"/>
</dbReference>
<dbReference type="NCBIfam" id="TIGR00507">
    <property type="entry name" value="aroE"/>
    <property type="match status" value="1"/>
</dbReference>
<comment type="catalytic activity">
    <reaction evidence="7">
        <text>L-quinate + NAD(+) = 3-dehydroquinate + NADH + H(+)</text>
        <dbReference type="Rhea" id="RHEA:22364"/>
        <dbReference type="ChEBI" id="CHEBI:15378"/>
        <dbReference type="ChEBI" id="CHEBI:29751"/>
        <dbReference type="ChEBI" id="CHEBI:32364"/>
        <dbReference type="ChEBI" id="CHEBI:57540"/>
        <dbReference type="ChEBI" id="CHEBI:57945"/>
        <dbReference type="EC" id="1.1.1.24"/>
    </reaction>
</comment>
<evidence type="ECO:0000259" key="13">
    <source>
        <dbReference type="Pfam" id="PF18317"/>
    </source>
</evidence>
<sequence length="281" mass="30868">MDITSQTRALGLIGHPVSHSKSPEMMNAALRSLQQPYVYLAHDVAPSVLEEVVRGFRYTMRGWNVTIPHKVAIIPFLDELDHYAQEIGAVNTVVVREGTCVGYNTDGIGYVRSLQEEVELELSQARVLIVGAGGAARAVGYALAQVGVKEISIANRTLAKAKALADHLSRFTMTQAVPLDQCRKQVENATLIVNTTSVGMFPHVDEMPISSSWISAEQIMSDLIYHPQETLLLQEAKKRGAFIHTGLGMLVHQAAVAFELWTGQQAPISLMRQILKQSLKK</sequence>
<evidence type="ECO:0000313" key="15">
    <source>
        <dbReference type="Proteomes" id="UP000294937"/>
    </source>
</evidence>
<comment type="pathway">
    <text evidence="9">Aromatic compound metabolism; 3,4-dihydroxybenzoate biosynthesis; 3-dehydroquinate from D-quinate (NAD(+) route).</text>
</comment>
<keyword evidence="2 10" id="KW-0028">Amino-acid biosynthesis</keyword>
<dbReference type="Pfam" id="PF08501">
    <property type="entry name" value="Shikimate_dh_N"/>
    <property type="match status" value="1"/>
</dbReference>
<feature type="domain" description="SDH C-terminal" evidence="13">
    <location>
        <begin position="246"/>
        <end position="275"/>
    </location>
</feature>
<comment type="caution">
    <text evidence="10">Lacks conserved residue(s) required for the propagation of feature annotation.</text>
</comment>
<dbReference type="InterPro" id="IPR006151">
    <property type="entry name" value="Shikm_DH/Glu-tRNA_Rdtase"/>
</dbReference>
<dbReference type="Gene3D" id="3.40.50.10860">
    <property type="entry name" value="Leucine Dehydrogenase, chain A, domain 1"/>
    <property type="match status" value="1"/>
</dbReference>
<keyword evidence="4 10" id="KW-0560">Oxidoreductase</keyword>
<dbReference type="PANTHER" id="PTHR21089:SF1">
    <property type="entry name" value="BIFUNCTIONAL 3-DEHYDROQUINATE DEHYDRATASE_SHIKIMATE DEHYDROGENASE, CHLOROPLASTIC"/>
    <property type="match status" value="1"/>
</dbReference>
<feature type="binding site" evidence="10">
    <location>
        <position position="225"/>
    </location>
    <ligand>
        <name>shikimate</name>
        <dbReference type="ChEBI" id="CHEBI:36208"/>
    </ligand>
</feature>
<feature type="domain" description="Shikimate dehydrogenase substrate binding N-terminal" evidence="12">
    <location>
        <begin position="12"/>
        <end position="93"/>
    </location>
</feature>
<comment type="caution">
    <text evidence="14">The sequence shown here is derived from an EMBL/GenBank/DDBJ whole genome shotgun (WGS) entry which is preliminary data.</text>
</comment>
<dbReference type="EC" id="1.1.1.25" evidence="10"/>
<feature type="binding site" evidence="10">
    <location>
        <position position="106"/>
    </location>
    <ligand>
        <name>shikimate</name>
        <dbReference type="ChEBI" id="CHEBI:36208"/>
    </ligand>
</feature>
<comment type="catalytic activity">
    <reaction evidence="8">
        <text>shikimate + NAD(+) = 3-dehydroshikimate + NADH + H(+)</text>
        <dbReference type="Rhea" id="RHEA:17741"/>
        <dbReference type="ChEBI" id="CHEBI:15378"/>
        <dbReference type="ChEBI" id="CHEBI:16630"/>
        <dbReference type="ChEBI" id="CHEBI:36208"/>
        <dbReference type="ChEBI" id="CHEBI:57540"/>
        <dbReference type="ChEBI" id="CHEBI:57945"/>
    </reaction>
</comment>
<dbReference type="InterPro" id="IPR041121">
    <property type="entry name" value="SDH_C"/>
</dbReference>
<dbReference type="GO" id="GO:0009073">
    <property type="term" value="P:aromatic amino acid family biosynthetic process"/>
    <property type="evidence" value="ECO:0007669"/>
    <property type="project" value="UniProtKB-KW"/>
</dbReference>
<dbReference type="InterPro" id="IPR013708">
    <property type="entry name" value="Shikimate_DH-bd_N"/>
</dbReference>
<dbReference type="Proteomes" id="UP000294937">
    <property type="component" value="Unassembled WGS sequence"/>
</dbReference>
<evidence type="ECO:0000256" key="4">
    <source>
        <dbReference type="ARBA" id="ARBA00023002"/>
    </source>
</evidence>
<evidence type="ECO:0000256" key="10">
    <source>
        <dbReference type="HAMAP-Rule" id="MF_00222"/>
    </source>
</evidence>
<dbReference type="SUPFAM" id="SSF51735">
    <property type="entry name" value="NAD(P)-binding Rossmann-fold domains"/>
    <property type="match status" value="1"/>
</dbReference>
<dbReference type="InterPro" id="IPR036291">
    <property type="entry name" value="NAD(P)-bd_dom_sf"/>
</dbReference>
<feature type="binding site" evidence="10">
    <location>
        <position position="66"/>
    </location>
    <ligand>
        <name>shikimate</name>
        <dbReference type="ChEBI" id="CHEBI:36208"/>
    </ligand>
</feature>
<dbReference type="GO" id="GO:0050661">
    <property type="term" value="F:NADP binding"/>
    <property type="evidence" value="ECO:0007669"/>
    <property type="project" value="InterPro"/>
</dbReference>
<comment type="function">
    <text evidence="10">Involved in the biosynthesis of the chorismate, which leads to the biosynthesis of aromatic amino acids. Catalyzes the reversible NADPH linked reduction of 3-dehydroshikimate (DHSA) to yield shikimate (SA).</text>
</comment>
<comment type="pathway">
    <text evidence="1 10">Metabolic intermediate biosynthesis; chorismate biosynthesis; chorismate from D-erythrose 4-phosphate and phosphoenolpyruvate: step 4/7.</text>
</comment>
<gene>
    <name evidence="10" type="primary">aroE</name>
    <name evidence="14" type="ORF">EDD58_103223</name>
</gene>
<evidence type="ECO:0000256" key="1">
    <source>
        <dbReference type="ARBA" id="ARBA00004871"/>
    </source>
</evidence>
<evidence type="ECO:0000259" key="12">
    <source>
        <dbReference type="Pfam" id="PF08501"/>
    </source>
</evidence>
<dbReference type="InterPro" id="IPR022893">
    <property type="entry name" value="Shikimate_DH_fam"/>
</dbReference>
<dbReference type="GO" id="GO:0005829">
    <property type="term" value="C:cytosol"/>
    <property type="evidence" value="ECO:0007669"/>
    <property type="project" value="TreeGrafter"/>
</dbReference>
<dbReference type="GO" id="GO:0030266">
    <property type="term" value="F:quinate 3-dehydrogenase (NAD+) activity"/>
    <property type="evidence" value="ECO:0007669"/>
    <property type="project" value="UniProtKB-EC"/>
</dbReference>
<evidence type="ECO:0000256" key="2">
    <source>
        <dbReference type="ARBA" id="ARBA00022605"/>
    </source>
</evidence>
<accession>A0A4R3L4U7</accession>
<evidence type="ECO:0000256" key="5">
    <source>
        <dbReference type="ARBA" id="ARBA00023141"/>
    </source>
</evidence>
<dbReference type="FunFam" id="3.40.50.720:FF:000086">
    <property type="entry name" value="Quinate/shikimate dehydrogenase"/>
    <property type="match status" value="1"/>
</dbReference>
<dbReference type="GO" id="GO:0004764">
    <property type="term" value="F:shikimate 3-dehydrogenase (NADP+) activity"/>
    <property type="evidence" value="ECO:0007669"/>
    <property type="project" value="UniProtKB-UniRule"/>
</dbReference>
<reference evidence="14 15" key="1">
    <citation type="submission" date="2019-03" db="EMBL/GenBank/DDBJ databases">
        <title>Genomic Encyclopedia of Type Strains, Phase IV (KMG-IV): sequencing the most valuable type-strain genomes for metagenomic binning, comparative biology and taxonomic classification.</title>
        <authorList>
            <person name="Goeker M."/>
        </authorList>
    </citation>
    <scope>NUCLEOTIDE SEQUENCE [LARGE SCALE GENOMIC DNA]</scope>
    <source>
        <strain evidence="14 15">DSM 45707</strain>
    </source>
</reference>
<dbReference type="InterPro" id="IPR046346">
    <property type="entry name" value="Aminoacid_DH-like_N_sf"/>
</dbReference>
<keyword evidence="3 10" id="KW-0521">NADP</keyword>
<dbReference type="AlphaFoldDB" id="A0A4R3L4U7"/>
<comment type="catalytic activity">
    <reaction evidence="6 10">
        <text>shikimate + NADP(+) = 3-dehydroshikimate + NADPH + H(+)</text>
        <dbReference type="Rhea" id="RHEA:17737"/>
        <dbReference type="ChEBI" id="CHEBI:15378"/>
        <dbReference type="ChEBI" id="CHEBI:16630"/>
        <dbReference type="ChEBI" id="CHEBI:36208"/>
        <dbReference type="ChEBI" id="CHEBI:57783"/>
        <dbReference type="ChEBI" id="CHEBI:58349"/>
        <dbReference type="EC" id="1.1.1.25"/>
    </reaction>
</comment>
<evidence type="ECO:0000313" key="14">
    <source>
        <dbReference type="EMBL" id="TCS94801.1"/>
    </source>
</evidence>
<evidence type="ECO:0000259" key="11">
    <source>
        <dbReference type="Pfam" id="PF01488"/>
    </source>
</evidence>
<feature type="binding site" evidence="10">
    <location>
        <begin position="20"/>
        <end position="22"/>
    </location>
    <ligand>
        <name>shikimate</name>
        <dbReference type="ChEBI" id="CHEBI:36208"/>
    </ligand>
</feature>
<protein>
    <recommendedName>
        <fullName evidence="10">Shikimate dehydrogenase (NADP(+))</fullName>
        <shortName evidence="10">SDH</shortName>
        <ecNumber evidence="10">1.1.1.25</ecNumber>
    </recommendedName>
</protein>